<proteinExistence type="predicted"/>
<comment type="caution">
    <text evidence="1">The sequence shown here is derived from an EMBL/GenBank/DDBJ whole genome shotgun (WGS) entry which is preliminary data.</text>
</comment>
<evidence type="ECO:0000313" key="2">
    <source>
        <dbReference type="Proteomes" id="UP001549251"/>
    </source>
</evidence>
<accession>A0ABV2Q008</accession>
<organism evidence="1 2">
    <name type="scientific">Rhodanobacter soli</name>
    <dbReference type="NCBI Taxonomy" id="590609"/>
    <lineage>
        <taxon>Bacteria</taxon>
        <taxon>Pseudomonadati</taxon>
        <taxon>Pseudomonadota</taxon>
        <taxon>Gammaproteobacteria</taxon>
        <taxon>Lysobacterales</taxon>
        <taxon>Rhodanobacteraceae</taxon>
        <taxon>Rhodanobacter</taxon>
    </lineage>
</organism>
<reference evidence="1 2" key="1">
    <citation type="submission" date="2024-06" db="EMBL/GenBank/DDBJ databases">
        <title>Sorghum-associated microbial communities from plants grown in Nebraska, USA.</title>
        <authorList>
            <person name="Schachtman D."/>
        </authorList>
    </citation>
    <scope>NUCLEOTIDE SEQUENCE [LARGE SCALE GENOMIC DNA]</scope>
    <source>
        <strain evidence="1 2">1757</strain>
    </source>
</reference>
<name>A0ABV2Q008_9GAMM</name>
<dbReference type="Proteomes" id="UP001549251">
    <property type="component" value="Unassembled WGS sequence"/>
</dbReference>
<keyword evidence="2" id="KW-1185">Reference proteome</keyword>
<gene>
    <name evidence="1" type="ORF">ABIE04_003004</name>
</gene>
<dbReference type="EMBL" id="JBEPSD010000003">
    <property type="protein sequence ID" value="MET4570625.1"/>
    <property type="molecule type" value="Genomic_DNA"/>
</dbReference>
<evidence type="ECO:0000313" key="1">
    <source>
        <dbReference type="EMBL" id="MET4570625.1"/>
    </source>
</evidence>
<protein>
    <submittedName>
        <fullName evidence="1">Phage protein D</fullName>
    </submittedName>
</protein>
<dbReference type="RefSeq" id="WP_354551966.1">
    <property type="nucleotide sequence ID" value="NZ_JBEPSD010000003.1"/>
</dbReference>
<sequence>MIDALLSGRLAADPKEGAASNATDAAVPGVVLTRAAGDQHRYHAADRQAYSGVRAQYDDQAKATTETVLVGTDDGHGLKTLRTTYSNRANALRAANTSACSAAP</sequence>